<dbReference type="EMBL" id="JACKWZ010000038">
    <property type="protein sequence ID" value="KAF9419907.1"/>
    <property type="molecule type" value="Genomic_DNA"/>
</dbReference>
<gene>
    <name evidence="2" type="ORF">HW555_003740</name>
</gene>
<dbReference type="Proteomes" id="UP000648187">
    <property type="component" value="Unassembled WGS sequence"/>
</dbReference>
<organism evidence="2 3">
    <name type="scientific">Spodoptera exigua</name>
    <name type="common">Beet armyworm</name>
    <name type="synonym">Noctua fulgens</name>
    <dbReference type="NCBI Taxonomy" id="7107"/>
    <lineage>
        <taxon>Eukaryota</taxon>
        <taxon>Metazoa</taxon>
        <taxon>Ecdysozoa</taxon>
        <taxon>Arthropoda</taxon>
        <taxon>Hexapoda</taxon>
        <taxon>Insecta</taxon>
        <taxon>Pterygota</taxon>
        <taxon>Neoptera</taxon>
        <taxon>Endopterygota</taxon>
        <taxon>Lepidoptera</taxon>
        <taxon>Glossata</taxon>
        <taxon>Ditrysia</taxon>
        <taxon>Noctuoidea</taxon>
        <taxon>Noctuidae</taxon>
        <taxon>Amphipyrinae</taxon>
        <taxon>Spodoptera</taxon>
    </lineage>
</organism>
<dbReference type="Pfam" id="PF00106">
    <property type="entry name" value="adh_short"/>
    <property type="match status" value="1"/>
</dbReference>
<dbReference type="PRINTS" id="PR00081">
    <property type="entry name" value="GDHRDH"/>
</dbReference>
<dbReference type="AlphaFoldDB" id="A0A835GPP2"/>
<proteinExistence type="predicted"/>
<protein>
    <submittedName>
        <fullName evidence="2">Uncharacterized protein</fullName>
    </submittedName>
</protein>
<dbReference type="InterPro" id="IPR036291">
    <property type="entry name" value="NAD(P)-bd_dom_sf"/>
</dbReference>
<dbReference type="InterPro" id="IPR002347">
    <property type="entry name" value="SDR_fam"/>
</dbReference>
<reference evidence="2" key="1">
    <citation type="submission" date="2020-08" db="EMBL/GenBank/DDBJ databases">
        <title>Spodoptera exigua strain:BAW_Kor-Di-RS1 Genome sequencing and assembly.</title>
        <authorList>
            <person name="Kim J."/>
            <person name="Nam H.Y."/>
            <person name="Kwon M."/>
            <person name="Choi J.H."/>
            <person name="Cho S.R."/>
            <person name="Kim G.-H."/>
        </authorList>
    </citation>
    <scope>NUCLEOTIDE SEQUENCE</scope>
    <source>
        <strain evidence="2">BAW_Kor-Di-RS1</strain>
        <tissue evidence="2">Whole-body</tissue>
    </source>
</reference>
<evidence type="ECO:0000313" key="2">
    <source>
        <dbReference type="EMBL" id="KAF9419907.1"/>
    </source>
</evidence>
<dbReference type="SUPFAM" id="SSF51735">
    <property type="entry name" value="NAD(P)-binding Rossmann-fold domains"/>
    <property type="match status" value="1"/>
</dbReference>
<dbReference type="PANTHER" id="PTHR43157:SF31">
    <property type="entry name" value="PHOSPHATIDYLINOSITOL-GLYCAN BIOSYNTHESIS CLASS F PROTEIN"/>
    <property type="match status" value="1"/>
</dbReference>
<accession>A0A835GPP2</accession>
<evidence type="ECO:0000313" key="3">
    <source>
        <dbReference type="Proteomes" id="UP000648187"/>
    </source>
</evidence>
<dbReference type="PANTHER" id="PTHR43157">
    <property type="entry name" value="PHOSPHATIDYLINOSITOL-GLYCAN BIOSYNTHESIS CLASS F PROTEIN-RELATED"/>
    <property type="match status" value="1"/>
</dbReference>
<name>A0A835GPP2_SPOEX</name>
<dbReference type="GO" id="GO:0016491">
    <property type="term" value="F:oxidoreductase activity"/>
    <property type="evidence" value="ECO:0007669"/>
    <property type="project" value="UniProtKB-KW"/>
</dbReference>
<sequence>MACDTTAKINGKVVVVTGGSSGMGFEAAKNLASRGARVIIVSRNETKLKAAQDQIIEATGNQNVAYKTVDLGSLTSVRNLANELNTEAQINVLINNAGAAGLPDILTSDNLNLNMQVNYFGTFLLTFLLVPKLKASAPSRIINGIGGAMYFGEINFDHWNDIGRYNTLTALGSSELAINLFNTELDIRLKHTGVTANAYDPYVVRDTGILDNLPGIVKTISRFFINRIGQSKEEAGREIAYLAAAPELESASGNLYKFCREHKNHWLVNDNELTKRLWEESKKAVKIQDNEDWEVSDNV</sequence>
<comment type="caution">
    <text evidence="2">The sequence shown here is derived from an EMBL/GenBank/DDBJ whole genome shotgun (WGS) entry which is preliminary data.</text>
</comment>
<dbReference type="Gene3D" id="3.40.50.720">
    <property type="entry name" value="NAD(P)-binding Rossmann-like Domain"/>
    <property type="match status" value="1"/>
</dbReference>
<keyword evidence="1" id="KW-0560">Oxidoreductase</keyword>
<keyword evidence="3" id="KW-1185">Reference proteome</keyword>
<evidence type="ECO:0000256" key="1">
    <source>
        <dbReference type="ARBA" id="ARBA00023002"/>
    </source>
</evidence>